<dbReference type="RefSeq" id="WP_146574549.1">
    <property type="nucleotide sequence ID" value="NZ_SJPH01000004.1"/>
</dbReference>
<proteinExistence type="predicted"/>
<feature type="transmembrane region" description="Helical" evidence="1">
    <location>
        <begin position="20"/>
        <end position="37"/>
    </location>
</feature>
<gene>
    <name evidence="2" type="ORF">Pla111_23920</name>
</gene>
<reference evidence="2 3" key="1">
    <citation type="submission" date="2019-02" db="EMBL/GenBank/DDBJ databases">
        <title>Deep-cultivation of Planctomycetes and their phenomic and genomic characterization uncovers novel biology.</title>
        <authorList>
            <person name="Wiegand S."/>
            <person name="Jogler M."/>
            <person name="Boedeker C."/>
            <person name="Pinto D."/>
            <person name="Vollmers J."/>
            <person name="Rivas-Marin E."/>
            <person name="Kohn T."/>
            <person name="Peeters S.H."/>
            <person name="Heuer A."/>
            <person name="Rast P."/>
            <person name="Oberbeckmann S."/>
            <person name="Bunk B."/>
            <person name="Jeske O."/>
            <person name="Meyerdierks A."/>
            <person name="Storesund J.E."/>
            <person name="Kallscheuer N."/>
            <person name="Luecker S."/>
            <person name="Lage O.M."/>
            <person name="Pohl T."/>
            <person name="Merkel B.J."/>
            <person name="Hornburger P."/>
            <person name="Mueller R.-W."/>
            <person name="Bruemmer F."/>
            <person name="Labrenz M."/>
            <person name="Spormann A.M."/>
            <person name="Op Den Camp H."/>
            <person name="Overmann J."/>
            <person name="Amann R."/>
            <person name="Jetten M.S.M."/>
            <person name="Mascher T."/>
            <person name="Medema M.H."/>
            <person name="Devos D.P."/>
            <person name="Kaster A.-K."/>
            <person name="Ovreas L."/>
            <person name="Rohde M."/>
            <person name="Galperin M.Y."/>
            <person name="Jogler C."/>
        </authorList>
    </citation>
    <scope>NUCLEOTIDE SEQUENCE [LARGE SCALE GENOMIC DNA]</scope>
    <source>
        <strain evidence="2 3">Pla111</strain>
    </source>
</reference>
<keyword evidence="1" id="KW-0472">Membrane</keyword>
<keyword evidence="1" id="KW-0812">Transmembrane</keyword>
<comment type="caution">
    <text evidence="2">The sequence shown here is derived from an EMBL/GenBank/DDBJ whole genome shotgun (WGS) entry which is preliminary data.</text>
</comment>
<evidence type="ECO:0000313" key="3">
    <source>
        <dbReference type="Proteomes" id="UP000318995"/>
    </source>
</evidence>
<evidence type="ECO:0008006" key="4">
    <source>
        <dbReference type="Google" id="ProtNLM"/>
    </source>
</evidence>
<accession>A0A5C5W0E7</accession>
<evidence type="ECO:0000313" key="2">
    <source>
        <dbReference type="EMBL" id="TWT43441.1"/>
    </source>
</evidence>
<dbReference type="AlphaFoldDB" id="A0A5C5W0E7"/>
<dbReference type="Proteomes" id="UP000318995">
    <property type="component" value="Unassembled WGS sequence"/>
</dbReference>
<dbReference type="EMBL" id="SJPH01000004">
    <property type="protein sequence ID" value="TWT43441.1"/>
    <property type="molecule type" value="Genomic_DNA"/>
</dbReference>
<sequence length="232" mass="25150">MMDYEPIDPDDELAYRSLSPLAVTGLVMGVLSCAALVEPWLIALPVIAAAISLVAAASIARSPETLTGRNLAVTGLALAVAVFMAVQVSTRVSQHLHQSSAELIADRFVEALAAEDFVSAYELTLGLRYRRPSHDLAELYYESDEQARGQLDKFRSDLAIQTLAGGEAQFLDASSIGVKPGGLETITRRYELPAVEDAPSQRVLLELTRSSPRLSGPRSWWVSKYSIAPISY</sequence>
<name>A0A5C5W0E7_9BACT</name>
<feature type="transmembrane region" description="Helical" evidence="1">
    <location>
        <begin position="66"/>
        <end position="86"/>
    </location>
</feature>
<protein>
    <recommendedName>
        <fullName evidence="4">DUF4190 domain-containing protein</fullName>
    </recommendedName>
</protein>
<feature type="transmembrane region" description="Helical" evidence="1">
    <location>
        <begin position="42"/>
        <end position="60"/>
    </location>
</feature>
<keyword evidence="3" id="KW-1185">Reference proteome</keyword>
<keyword evidence="1" id="KW-1133">Transmembrane helix</keyword>
<organism evidence="2 3">
    <name type="scientific">Botrimarina hoheduenensis</name>
    <dbReference type="NCBI Taxonomy" id="2528000"/>
    <lineage>
        <taxon>Bacteria</taxon>
        <taxon>Pseudomonadati</taxon>
        <taxon>Planctomycetota</taxon>
        <taxon>Planctomycetia</taxon>
        <taxon>Pirellulales</taxon>
        <taxon>Lacipirellulaceae</taxon>
        <taxon>Botrimarina</taxon>
    </lineage>
</organism>
<evidence type="ECO:0000256" key="1">
    <source>
        <dbReference type="SAM" id="Phobius"/>
    </source>
</evidence>